<dbReference type="Proteomes" id="UP001415169">
    <property type="component" value="Unassembled WGS sequence"/>
</dbReference>
<comment type="similarity">
    <text evidence="2">Belongs to the HAD-like hydrolase superfamily. CbbY/CbbZ/Gph/YieH family.</text>
</comment>
<evidence type="ECO:0000256" key="1">
    <source>
        <dbReference type="ARBA" id="ARBA00001946"/>
    </source>
</evidence>
<dbReference type="Pfam" id="PF00702">
    <property type="entry name" value="Hydrolase"/>
    <property type="match status" value="1"/>
</dbReference>
<dbReference type="EMBL" id="BAABBV010000001">
    <property type="protein sequence ID" value="GAA4154737.1"/>
    <property type="molecule type" value="Genomic_DNA"/>
</dbReference>
<dbReference type="InterPro" id="IPR051600">
    <property type="entry name" value="Beta-PGM-like"/>
</dbReference>
<dbReference type="Gene3D" id="1.10.150.240">
    <property type="entry name" value="Putative phosphatase, domain 2"/>
    <property type="match status" value="1"/>
</dbReference>
<dbReference type="SFLD" id="SFLDG01129">
    <property type="entry name" value="C1.5:_HAD__Beta-PGM__Phosphata"/>
    <property type="match status" value="1"/>
</dbReference>
<dbReference type="SUPFAM" id="SSF56784">
    <property type="entry name" value="HAD-like"/>
    <property type="match status" value="1"/>
</dbReference>
<sequence length="226" mass="24224">MTQLPAAVLFDMDGTIVDTEPYWMTAETELVHSWGGTWTHDDGLTLVGNGLEVSAAVLQSRGVDLDIATIIDKLTDRVTEQLAEVGIPWRPGAQQLLREVREAGIKTALVTMSFRRMAEQIASYIPFDPFDVIVAGDEVENPKPHPEAYLTAARRLGVQASQSVAIEDSLGGLAAAVAAGTIAIGVPHMVPLPETGDHTIWPTLEGRTLADLRTLAAQKATQAPHA</sequence>
<dbReference type="InterPro" id="IPR036412">
    <property type="entry name" value="HAD-like_sf"/>
</dbReference>
<protein>
    <submittedName>
        <fullName evidence="6">HAD family phosphatase</fullName>
    </submittedName>
</protein>
<dbReference type="PRINTS" id="PR00413">
    <property type="entry name" value="HADHALOGNASE"/>
</dbReference>
<comment type="caution">
    <text evidence="6">The sequence shown here is derived from an EMBL/GenBank/DDBJ whole genome shotgun (WGS) entry which is preliminary data.</text>
</comment>
<gene>
    <name evidence="6" type="ORF">GCM10022286_02680</name>
</gene>
<dbReference type="RefSeq" id="WP_344789941.1">
    <property type="nucleotide sequence ID" value="NZ_BAABBV010000001.1"/>
</dbReference>
<evidence type="ECO:0000256" key="2">
    <source>
        <dbReference type="ARBA" id="ARBA00006171"/>
    </source>
</evidence>
<evidence type="ECO:0000313" key="6">
    <source>
        <dbReference type="EMBL" id="GAA4154737.1"/>
    </source>
</evidence>
<keyword evidence="3" id="KW-0479">Metal-binding</keyword>
<dbReference type="InterPro" id="IPR023214">
    <property type="entry name" value="HAD_sf"/>
</dbReference>
<keyword evidence="4" id="KW-0460">Magnesium</keyword>
<evidence type="ECO:0000256" key="4">
    <source>
        <dbReference type="ARBA" id="ARBA00022842"/>
    </source>
</evidence>
<dbReference type="PANTHER" id="PTHR46193">
    <property type="entry name" value="6-PHOSPHOGLUCONATE PHOSPHATASE"/>
    <property type="match status" value="1"/>
</dbReference>
<evidence type="ECO:0000256" key="5">
    <source>
        <dbReference type="ARBA" id="ARBA00023277"/>
    </source>
</evidence>
<accession>A0ABP7ZE79</accession>
<dbReference type="NCBIfam" id="TIGR01509">
    <property type="entry name" value="HAD-SF-IA-v3"/>
    <property type="match status" value="1"/>
</dbReference>
<evidence type="ECO:0000313" key="7">
    <source>
        <dbReference type="Proteomes" id="UP001415169"/>
    </source>
</evidence>
<reference evidence="6" key="1">
    <citation type="journal article" date="2014" name="Int. J. Syst. Evol. Microbiol.">
        <title>Complete genome of a new Firmicutes species belonging to the dominant human colonic microbiota ('Ruminococcus bicirculans') reveals two chromosomes and a selective capacity to utilize plant glucans.</title>
        <authorList>
            <consortium name="NISC Comparative Sequencing Program"/>
            <person name="Wegmann U."/>
            <person name="Louis P."/>
            <person name="Goesmann A."/>
            <person name="Henrissat B."/>
            <person name="Duncan S.H."/>
            <person name="Flint H.J."/>
        </authorList>
    </citation>
    <scope>NUCLEOTIDE SEQUENCE</scope>
    <source>
        <strain evidence="6">JCM 17590</strain>
    </source>
</reference>
<dbReference type="Gene3D" id="3.40.50.1000">
    <property type="entry name" value="HAD superfamily/HAD-like"/>
    <property type="match status" value="1"/>
</dbReference>
<keyword evidence="7" id="KW-1185">Reference proteome</keyword>
<comment type="cofactor">
    <cofactor evidence="1">
        <name>Mg(2+)</name>
        <dbReference type="ChEBI" id="CHEBI:18420"/>
    </cofactor>
</comment>
<dbReference type="InterPro" id="IPR006439">
    <property type="entry name" value="HAD-SF_hydro_IA"/>
</dbReference>
<dbReference type="SFLD" id="SFLDS00003">
    <property type="entry name" value="Haloacid_Dehalogenase"/>
    <property type="match status" value="1"/>
</dbReference>
<proteinExistence type="inferred from homology"/>
<dbReference type="CDD" id="cd07505">
    <property type="entry name" value="HAD_BPGM-like"/>
    <property type="match status" value="1"/>
</dbReference>
<organism evidence="6 7">
    <name type="scientific">Gryllotalpicola daejeonensis</name>
    <dbReference type="NCBI Taxonomy" id="993087"/>
    <lineage>
        <taxon>Bacteria</taxon>
        <taxon>Bacillati</taxon>
        <taxon>Actinomycetota</taxon>
        <taxon>Actinomycetes</taxon>
        <taxon>Micrococcales</taxon>
        <taxon>Microbacteriaceae</taxon>
        <taxon>Gryllotalpicola</taxon>
    </lineage>
</organism>
<evidence type="ECO:0000256" key="3">
    <source>
        <dbReference type="ARBA" id="ARBA00022723"/>
    </source>
</evidence>
<name>A0ABP7ZE79_9MICO</name>
<dbReference type="InterPro" id="IPR023198">
    <property type="entry name" value="PGP-like_dom2"/>
</dbReference>
<keyword evidence="5" id="KW-0119">Carbohydrate metabolism</keyword>
<dbReference type="PANTHER" id="PTHR46193:SF18">
    <property type="entry name" value="HEXITOL PHOSPHATASE B"/>
    <property type="match status" value="1"/>
</dbReference>
<reference evidence="6" key="2">
    <citation type="submission" date="2023-12" db="EMBL/GenBank/DDBJ databases">
        <authorList>
            <person name="Sun Q."/>
            <person name="Inoue M."/>
        </authorList>
    </citation>
    <scope>NUCLEOTIDE SEQUENCE</scope>
    <source>
        <strain evidence="6">JCM 17590</strain>
    </source>
</reference>